<dbReference type="PANTHER" id="PTHR38686">
    <property type="entry name" value="APOLIPOPROTEIN N-ACYLTRANSFERASE"/>
    <property type="match status" value="1"/>
</dbReference>
<evidence type="ECO:0000259" key="2">
    <source>
        <dbReference type="PROSITE" id="PS50263"/>
    </source>
</evidence>
<dbReference type="GO" id="GO:0016410">
    <property type="term" value="F:N-acyltransferase activity"/>
    <property type="evidence" value="ECO:0007669"/>
    <property type="project" value="InterPro"/>
</dbReference>
<feature type="non-terminal residue" evidence="3">
    <location>
        <position position="1"/>
    </location>
</feature>
<keyword evidence="1" id="KW-0812">Transmembrane</keyword>
<feature type="non-terminal residue" evidence="3">
    <location>
        <position position="347"/>
    </location>
</feature>
<dbReference type="NCBIfam" id="TIGR00546">
    <property type="entry name" value="lnt"/>
    <property type="match status" value="1"/>
</dbReference>
<proteinExistence type="predicted"/>
<accession>A0A382MNJ5</accession>
<dbReference type="InterPro" id="IPR004563">
    <property type="entry name" value="Apolipo_AcylTrfase"/>
</dbReference>
<dbReference type="GO" id="GO:0042158">
    <property type="term" value="P:lipoprotein biosynthetic process"/>
    <property type="evidence" value="ECO:0007669"/>
    <property type="project" value="InterPro"/>
</dbReference>
<evidence type="ECO:0000313" key="3">
    <source>
        <dbReference type="EMBL" id="SVC49357.1"/>
    </source>
</evidence>
<keyword evidence="1" id="KW-1133">Transmembrane helix</keyword>
<dbReference type="PROSITE" id="PS50263">
    <property type="entry name" value="CN_HYDROLASE"/>
    <property type="match status" value="1"/>
</dbReference>
<feature type="transmembrane region" description="Helical" evidence="1">
    <location>
        <begin position="82"/>
        <end position="101"/>
    </location>
</feature>
<keyword evidence="1" id="KW-0472">Membrane</keyword>
<evidence type="ECO:0000256" key="1">
    <source>
        <dbReference type="SAM" id="Phobius"/>
    </source>
</evidence>
<dbReference type="PANTHER" id="PTHR38686:SF1">
    <property type="entry name" value="APOLIPOPROTEIN N-ACYLTRANSFERASE"/>
    <property type="match status" value="1"/>
</dbReference>
<dbReference type="AlphaFoldDB" id="A0A382MNJ5"/>
<sequence>VNSRRTVSILLRGGNDFILTLATQVAALDGWRRSLLGFCLGVAAAGALPPSHALPLLVPAFAGLLWLIAAARSPWRAVLSGWWFGFGHFLAACYWVGAALLTDPDKFAWVAIPAVLGLSAGLALFPALTALVVFLSRRTGFSRVLVFAVVWTVAEWLRGHVLSGFPMNLIGTSWTLSEGMIQMAAVTGVYGLSFVTILAAAAPALLSESRAATEGAEAPEVATNWRASAVMILVLAAIWIGGTIRLAVQPPTALEGVKLLIIQANIPQRLKWRGDARQESMEKHLRMTLAVSPDSFSHVIWPETAVPYDVSNDPHLAAWLAAAVPEGGLLFTGALRRGGEPREAPKL</sequence>
<dbReference type="GO" id="GO:0016020">
    <property type="term" value="C:membrane"/>
    <property type="evidence" value="ECO:0007669"/>
    <property type="project" value="InterPro"/>
</dbReference>
<feature type="transmembrane region" description="Helical" evidence="1">
    <location>
        <begin position="52"/>
        <end position="70"/>
    </location>
</feature>
<dbReference type="Pfam" id="PF20154">
    <property type="entry name" value="LNT_N"/>
    <property type="match status" value="1"/>
</dbReference>
<feature type="transmembrane region" description="Helical" evidence="1">
    <location>
        <begin position="227"/>
        <end position="248"/>
    </location>
</feature>
<dbReference type="InterPro" id="IPR045378">
    <property type="entry name" value="LNT_N"/>
</dbReference>
<feature type="transmembrane region" description="Helical" evidence="1">
    <location>
        <begin position="179"/>
        <end position="206"/>
    </location>
</feature>
<feature type="transmembrane region" description="Helical" evidence="1">
    <location>
        <begin position="107"/>
        <end position="134"/>
    </location>
</feature>
<dbReference type="EMBL" id="UINC01094259">
    <property type="protein sequence ID" value="SVC49357.1"/>
    <property type="molecule type" value="Genomic_DNA"/>
</dbReference>
<organism evidence="3">
    <name type="scientific">marine metagenome</name>
    <dbReference type="NCBI Taxonomy" id="408172"/>
    <lineage>
        <taxon>unclassified sequences</taxon>
        <taxon>metagenomes</taxon>
        <taxon>ecological metagenomes</taxon>
    </lineage>
</organism>
<feature type="transmembrane region" description="Helical" evidence="1">
    <location>
        <begin position="141"/>
        <end position="159"/>
    </location>
</feature>
<name>A0A382MNJ5_9ZZZZ</name>
<feature type="domain" description="CN hydrolase" evidence="2">
    <location>
        <begin position="262"/>
        <end position="347"/>
    </location>
</feature>
<gene>
    <name evidence="3" type="ORF">METZ01_LOCUS302211</name>
</gene>
<protein>
    <recommendedName>
        <fullName evidence="2">CN hydrolase domain-containing protein</fullName>
    </recommendedName>
</protein>
<dbReference type="InterPro" id="IPR003010">
    <property type="entry name" value="C-N_Hydrolase"/>
</dbReference>
<reference evidence="3" key="1">
    <citation type="submission" date="2018-05" db="EMBL/GenBank/DDBJ databases">
        <authorList>
            <person name="Lanie J.A."/>
            <person name="Ng W.-L."/>
            <person name="Kazmierczak K.M."/>
            <person name="Andrzejewski T.M."/>
            <person name="Davidsen T.M."/>
            <person name="Wayne K.J."/>
            <person name="Tettelin H."/>
            <person name="Glass J.I."/>
            <person name="Rusch D."/>
            <person name="Podicherti R."/>
            <person name="Tsui H.-C.T."/>
            <person name="Winkler M.E."/>
        </authorList>
    </citation>
    <scope>NUCLEOTIDE SEQUENCE</scope>
</reference>